<dbReference type="EMBL" id="JARKHS020011405">
    <property type="protein sequence ID" value="KAK8777851.1"/>
    <property type="molecule type" value="Genomic_DNA"/>
</dbReference>
<accession>A0AAQ4ESY3</accession>
<dbReference type="InterPro" id="IPR013216">
    <property type="entry name" value="Methyltransf_11"/>
</dbReference>
<dbReference type="Pfam" id="PF08241">
    <property type="entry name" value="Methyltransf_11"/>
    <property type="match status" value="1"/>
</dbReference>
<dbReference type="Gene3D" id="3.40.50.150">
    <property type="entry name" value="Vaccinia Virus protein VP39"/>
    <property type="match status" value="1"/>
</dbReference>
<evidence type="ECO:0000259" key="1">
    <source>
        <dbReference type="Pfam" id="PF08241"/>
    </source>
</evidence>
<gene>
    <name evidence="2" type="ORF">V5799_020807</name>
</gene>
<dbReference type="GO" id="GO:0008757">
    <property type="term" value="F:S-adenosylmethionine-dependent methyltransferase activity"/>
    <property type="evidence" value="ECO:0007669"/>
    <property type="project" value="InterPro"/>
</dbReference>
<evidence type="ECO:0000313" key="3">
    <source>
        <dbReference type="Proteomes" id="UP001321473"/>
    </source>
</evidence>
<name>A0AAQ4ESY3_AMBAM</name>
<organism evidence="2 3">
    <name type="scientific">Amblyomma americanum</name>
    <name type="common">Lone star tick</name>
    <dbReference type="NCBI Taxonomy" id="6943"/>
    <lineage>
        <taxon>Eukaryota</taxon>
        <taxon>Metazoa</taxon>
        <taxon>Ecdysozoa</taxon>
        <taxon>Arthropoda</taxon>
        <taxon>Chelicerata</taxon>
        <taxon>Arachnida</taxon>
        <taxon>Acari</taxon>
        <taxon>Parasitiformes</taxon>
        <taxon>Ixodida</taxon>
        <taxon>Ixodoidea</taxon>
        <taxon>Ixodidae</taxon>
        <taxon>Amblyomminae</taxon>
        <taxon>Amblyomma</taxon>
    </lineage>
</organism>
<dbReference type="CDD" id="cd02440">
    <property type="entry name" value="AdoMet_MTases"/>
    <property type="match status" value="1"/>
</dbReference>
<reference evidence="2 3" key="1">
    <citation type="journal article" date="2023" name="Arcadia Sci">
        <title>De novo assembly of a long-read Amblyomma americanum tick genome.</title>
        <authorList>
            <person name="Chou S."/>
            <person name="Poskanzer K.E."/>
            <person name="Rollins M."/>
            <person name="Thuy-Boun P.S."/>
        </authorList>
    </citation>
    <scope>NUCLEOTIDE SEQUENCE [LARGE SCALE GENOMIC DNA]</scope>
    <source>
        <strain evidence="2">F_SG_1</strain>
        <tissue evidence="2">Salivary glands</tissue>
    </source>
</reference>
<dbReference type="AlphaFoldDB" id="A0AAQ4ESY3"/>
<sequence>MPGSQENTPQKTEAAAVVQEREDIFVENADRHAEVVAQLLDTFHLAAHCDAGVGQQFIDVGCGPGNLTLHYLLPRLPPCRRLVAVDQSPVLLKAAKEKYSHPKIEYLQLDILDDVDGFVREQGQFQRLYSFATLHWVRDQRRAMRHIEKLMAPGGECMLLFKWTAYFMHLYDAMTKSPRWAKYSNVG</sequence>
<feature type="domain" description="Methyltransferase type 11" evidence="1">
    <location>
        <begin position="58"/>
        <end position="158"/>
    </location>
</feature>
<dbReference type="PANTHER" id="PTHR43861:SF1">
    <property type="entry name" value="TRANS-ACONITATE 2-METHYLTRANSFERASE"/>
    <property type="match status" value="1"/>
</dbReference>
<dbReference type="InterPro" id="IPR029063">
    <property type="entry name" value="SAM-dependent_MTases_sf"/>
</dbReference>
<keyword evidence="3" id="KW-1185">Reference proteome</keyword>
<dbReference type="Proteomes" id="UP001321473">
    <property type="component" value="Unassembled WGS sequence"/>
</dbReference>
<dbReference type="SUPFAM" id="SSF53335">
    <property type="entry name" value="S-adenosyl-L-methionine-dependent methyltransferases"/>
    <property type="match status" value="1"/>
</dbReference>
<protein>
    <recommendedName>
        <fullName evidence="1">Methyltransferase type 11 domain-containing protein</fullName>
    </recommendedName>
</protein>
<evidence type="ECO:0000313" key="2">
    <source>
        <dbReference type="EMBL" id="KAK8777851.1"/>
    </source>
</evidence>
<comment type="caution">
    <text evidence="2">The sequence shown here is derived from an EMBL/GenBank/DDBJ whole genome shotgun (WGS) entry which is preliminary data.</text>
</comment>
<proteinExistence type="predicted"/>
<dbReference type="PANTHER" id="PTHR43861">
    <property type="entry name" value="TRANS-ACONITATE 2-METHYLTRANSFERASE-RELATED"/>
    <property type="match status" value="1"/>
</dbReference>